<keyword evidence="1" id="KW-0863">Zinc-finger</keyword>
<dbReference type="EMBL" id="CAACVG010011508">
    <property type="protein sequence ID" value="VEN58231.1"/>
    <property type="molecule type" value="Genomic_DNA"/>
</dbReference>
<organism evidence="4 5">
    <name type="scientific">Callosobruchus maculatus</name>
    <name type="common">Southern cowpea weevil</name>
    <name type="synonym">Pulse bruchid</name>
    <dbReference type="NCBI Taxonomy" id="64391"/>
    <lineage>
        <taxon>Eukaryota</taxon>
        <taxon>Metazoa</taxon>
        <taxon>Ecdysozoa</taxon>
        <taxon>Arthropoda</taxon>
        <taxon>Hexapoda</taxon>
        <taxon>Insecta</taxon>
        <taxon>Pterygota</taxon>
        <taxon>Neoptera</taxon>
        <taxon>Endopterygota</taxon>
        <taxon>Coleoptera</taxon>
        <taxon>Polyphaga</taxon>
        <taxon>Cucujiformia</taxon>
        <taxon>Chrysomeloidea</taxon>
        <taxon>Chrysomelidae</taxon>
        <taxon>Bruchinae</taxon>
        <taxon>Bruchini</taxon>
        <taxon>Callosobruchus</taxon>
    </lineage>
</organism>
<sequence>MTHREVSGTVVRGPNRPRSPTDRIPFITIERMEQDNGSLENIDETAPNKNYAAVAFCNTCEKSFSELSNLTKHVRRFHPDEFYTWKGQMERETQSYFINEHGSYNTNSFTKFKYVCHRSGIFKFESKKIRHLKVQGSHKINGFCPAEISGKILKNGICEVEFVSQHNGHDNNLGHLNLSKTAREDLAAKISLNVPSDTILDEVRDSISGDQIERLHLLTKKDLSNIQQCFNLNNESVRHANDAISVEAWIKEVELTGTVLYYKPQDIQSEEHKELKSEDFVLIIMNKGQTEMIEKYGNDCICIDGTHGLNAYGFELITLLVLDDIREGFPCAFCISNRTDEVTMRIFFTCIKEKLGRNLHFIFMSDMTQSFYNAWVQVMGPVKFRLKCINICEHYSKKET</sequence>
<dbReference type="GO" id="GO:0008270">
    <property type="term" value="F:zinc ion binding"/>
    <property type="evidence" value="ECO:0007669"/>
    <property type="project" value="UniProtKB-KW"/>
</dbReference>
<dbReference type="InterPro" id="IPR013087">
    <property type="entry name" value="Znf_C2H2_type"/>
</dbReference>
<dbReference type="OrthoDB" id="6782111at2759"/>
<dbReference type="PANTHER" id="PTHR33936">
    <property type="entry name" value="PROTEIN CBG17840"/>
    <property type="match status" value="1"/>
</dbReference>
<dbReference type="InterPro" id="IPR052797">
    <property type="entry name" value="RegFact_GeneExpr_CellDeath"/>
</dbReference>
<feature type="domain" description="C2H2-type" evidence="3">
    <location>
        <begin position="55"/>
        <end position="83"/>
    </location>
</feature>
<evidence type="ECO:0000259" key="3">
    <source>
        <dbReference type="PROSITE" id="PS50157"/>
    </source>
</evidence>
<gene>
    <name evidence="4" type="ORF">CALMAC_LOCUS16636</name>
</gene>
<protein>
    <recommendedName>
        <fullName evidence="3">C2H2-type domain-containing protein</fullName>
    </recommendedName>
</protein>
<evidence type="ECO:0000313" key="4">
    <source>
        <dbReference type="EMBL" id="VEN58231.1"/>
    </source>
</evidence>
<reference evidence="4 5" key="1">
    <citation type="submission" date="2019-01" db="EMBL/GenBank/DDBJ databases">
        <authorList>
            <person name="Sayadi A."/>
        </authorList>
    </citation>
    <scope>NUCLEOTIDE SEQUENCE [LARGE SCALE GENOMIC DNA]</scope>
</reference>
<dbReference type="PROSITE" id="PS50157">
    <property type="entry name" value="ZINC_FINGER_C2H2_2"/>
    <property type="match status" value="1"/>
</dbReference>
<evidence type="ECO:0000256" key="2">
    <source>
        <dbReference type="SAM" id="MobiDB-lite"/>
    </source>
</evidence>
<proteinExistence type="predicted"/>
<keyword evidence="1" id="KW-0479">Metal-binding</keyword>
<evidence type="ECO:0000313" key="5">
    <source>
        <dbReference type="Proteomes" id="UP000410492"/>
    </source>
</evidence>
<feature type="region of interest" description="Disordered" evidence="2">
    <location>
        <begin position="1"/>
        <end position="22"/>
    </location>
</feature>
<name>A0A653DFB6_CALMS</name>
<dbReference type="PANTHER" id="PTHR33936:SF24">
    <property type="entry name" value="C2H2-TYPE DOMAIN-CONTAINING PROTEIN"/>
    <property type="match status" value="1"/>
</dbReference>
<dbReference type="Gene3D" id="3.30.160.60">
    <property type="entry name" value="Classic Zinc Finger"/>
    <property type="match status" value="1"/>
</dbReference>
<keyword evidence="1" id="KW-0862">Zinc</keyword>
<dbReference type="Proteomes" id="UP000410492">
    <property type="component" value="Unassembled WGS sequence"/>
</dbReference>
<evidence type="ECO:0000256" key="1">
    <source>
        <dbReference type="PROSITE-ProRule" id="PRU00042"/>
    </source>
</evidence>
<keyword evidence="5" id="KW-1185">Reference proteome</keyword>
<dbReference type="AlphaFoldDB" id="A0A653DFB6"/>
<accession>A0A653DFB6</accession>
<dbReference type="PROSITE" id="PS00028">
    <property type="entry name" value="ZINC_FINGER_C2H2_1"/>
    <property type="match status" value="1"/>
</dbReference>